<dbReference type="PIRSF" id="PIRSF008546">
    <property type="entry name" value="UCP008546"/>
    <property type="match status" value="1"/>
</dbReference>
<gene>
    <name evidence="1" type="ORF">WG901_18035</name>
</gene>
<keyword evidence="2" id="KW-1185">Reference proteome</keyword>
<comment type="caution">
    <text evidence="1">The sequence shown here is derived from an EMBL/GenBank/DDBJ whole genome shotgun (WGS) entry which is preliminary data.</text>
</comment>
<dbReference type="SUPFAM" id="SSF140736">
    <property type="entry name" value="Rv1873-like"/>
    <property type="match status" value="1"/>
</dbReference>
<organism evidence="1 2">
    <name type="scientific">Novosphingobium anseongense</name>
    <dbReference type="NCBI Taxonomy" id="3133436"/>
    <lineage>
        <taxon>Bacteria</taxon>
        <taxon>Pseudomonadati</taxon>
        <taxon>Pseudomonadota</taxon>
        <taxon>Alphaproteobacteria</taxon>
        <taxon>Sphingomonadales</taxon>
        <taxon>Sphingomonadaceae</taxon>
        <taxon>Novosphingobium</taxon>
    </lineage>
</organism>
<sequence length="151" mass="16784">MPFRNLRALRGRRRSQSLDRFVTAQQSIYPRALSELRAGEKQSHWMWFVFPQIAGLGHSEMAQGYALADRTEAEAYLAHPLLGSRLADCTDTMLGWAGRKRAEAILGGIDATKFRSSMTLFEAAGGGARYARALDAFYDGERDQLTLAALN</sequence>
<evidence type="ECO:0000313" key="2">
    <source>
        <dbReference type="Proteomes" id="UP001361239"/>
    </source>
</evidence>
<dbReference type="InterPro" id="IPR036287">
    <property type="entry name" value="Rv1873-like_sf"/>
</dbReference>
<dbReference type="Pfam" id="PF08837">
    <property type="entry name" value="DUF1810"/>
    <property type="match status" value="1"/>
</dbReference>
<accession>A0ABU8RZQ7</accession>
<protein>
    <submittedName>
        <fullName evidence="1">DUF1810 domain-containing protein</fullName>
    </submittedName>
</protein>
<dbReference type="InterPro" id="IPR014937">
    <property type="entry name" value="DUF1810"/>
</dbReference>
<evidence type="ECO:0000313" key="1">
    <source>
        <dbReference type="EMBL" id="MEJ5978557.1"/>
    </source>
</evidence>
<dbReference type="RefSeq" id="WP_339588500.1">
    <property type="nucleotide sequence ID" value="NZ_JBBHJZ010000004.1"/>
</dbReference>
<proteinExistence type="predicted"/>
<dbReference type="Gene3D" id="1.25.40.380">
    <property type="entry name" value="Protein of unknown function DUF1810"/>
    <property type="match status" value="1"/>
</dbReference>
<name>A0ABU8RZQ7_9SPHN</name>
<reference evidence="1 2" key="1">
    <citation type="submission" date="2024-03" db="EMBL/GenBank/DDBJ databases">
        <authorList>
            <person name="Jo J.-H."/>
        </authorList>
    </citation>
    <scope>NUCLEOTIDE SEQUENCE [LARGE SCALE GENOMIC DNA]</scope>
    <source>
        <strain evidence="1 2">PS1R-30</strain>
    </source>
</reference>
<dbReference type="Proteomes" id="UP001361239">
    <property type="component" value="Unassembled WGS sequence"/>
</dbReference>
<dbReference type="EMBL" id="JBBHJZ010000004">
    <property type="protein sequence ID" value="MEJ5978557.1"/>
    <property type="molecule type" value="Genomic_DNA"/>
</dbReference>